<sequence>MWLKENNYDGLCNFECGCGVDDLVPCTELSSSCEAAHLVDSDPNEFPDGKYVPAREK</sequence>
<comment type="caution">
    <text evidence="1">The sequence shown here is derived from an EMBL/GenBank/DDBJ whole genome shotgun (WGS) entry which is preliminary data.</text>
</comment>
<name>A0A0F9FM16_9ZZZZ</name>
<proteinExistence type="predicted"/>
<dbReference type="EMBL" id="LAZR01020839">
    <property type="protein sequence ID" value="KKL87429.1"/>
    <property type="molecule type" value="Genomic_DNA"/>
</dbReference>
<dbReference type="AlphaFoldDB" id="A0A0F9FM16"/>
<organism evidence="1">
    <name type="scientific">marine sediment metagenome</name>
    <dbReference type="NCBI Taxonomy" id="412755"/>
    <lineage>
        <taxon>unclassified sequences</taxon>
        <taxon>metagenomes</taxon>
        <taxon>ecological metagenomes</taxon>
    </lineage>
</organism>
<gene>
    <name evidence="1" type="ORF">LCGC14_1934820</name>
</gene>
<evidence type="ECO:0000313" key="1">
    <source>
        <dbReference type="EMBL" id="KKL87429.1"/>
    </source>
</evidence>
<reference evidence="1" key="1">
    <citation type="journal article" date="2015" name="Nature">
        <title>Complex archaea that bridge the gap between prokaryotes and eukaryotes.</title>
        <authorList>
            <person name="Spang A."/>
            <person name="Saw J.H."/>
            <person name="Jorgensen S.L."/>
            <person name="Zaremba-Niedzwiedzka K."/>
            <person name="Martijn J."/>
            <person name="Lind A.E."/>
            <person name="van Eijk R."/>
            <person name="Schleper C."/>
            <person name="Guy L."/>
            <person name="Ettema T.J."/>
        </authorList>
    </citation>
    <scope>NUCLEOTIDE SEQUENCE</scope>
</reference>
<protein>
    <submittedName>
        <fullName evidence="1">Uncharacterized protein</fullName>
    </submittedName>
</protein>
<accession>A0A0F9FM16</accession>